<proteinExistence type="predicted"/>
<dbReference type="RefSeq" id="WP_025729337.1">
    <property type="nucleotide sequence ID" value="NZ_JAMAUG010000012.1"/>
</dbReference>
<comment type="caution">
    <text evidence="1">The sequence shown here is derived from an EMBL/GenBank/DDBJ whole genome shotgun (WGS) entry which is preliminary data.</text>
</comment>
<gene>
    <name evidence="1" type="ORF">NG54_15220</name>
</gene>
<accession>A0A0A6VA85</accession>
<sequence length="63" mass="7591">MTIVIHLKSCITNFHVARKHAQKIMNDSDNFDEKQQFYKCMIKLLEIENDLQQHYIQHKDNSD</sequence>
<dbReference type="Proteomes" id="UP000030588">
    <property type="component" value="Unassembled WGS sequence"/>
</dbReference>
<protein>
    <submittedName>
        <fullName evidence="1">Uncharacterized protein</fullName>
    </submittedName>
</protein>
<dbReference type="EMBL" id="JRUN01000057">
    <property type="protein sequence ID" value="KHD84476.1"/>
    <property type="molecule type" value="Genomic_DNA"/>
</dbReference>
<reference evidence="1 2" key="1">
    <citation type="submission" date="2014-10" db="EMBL/GenBank/DDBJ databases">
        <title>Draft genome of phytase producing Bacillus ginsengihumi strain M2.11.</title>
        <authorList>
            <person name="Toymentseva A."/>
            <person name="Boulygina E.A."/>
            <person name="Kazakov S.V."/>
            <person name="Kayumov I."/>
            <person name="Suleimanova A.D."/>
            <person name="Mardanova A.M."/>
            <person name="Maria S.N."/>
            <person name="Sergey M.Y."/>
            <person name="Sharipova M.R."/>
        </authorList>
    </citation>
    <scope>NUCLEOTIDE SEQUENCE [LARGE SCALE GENOMIC DNA]</scope>
    <source>
        <strain evidence="1 2">M2.11</strain>
    </source>
</reference>
<organism evidence="1 2">
    <name type="scientific">Heyndrickxia ginsengihumi</name>
    <dbReference type="NCBI Taxonomy" id="363870"/>
    <lineage>
        <taxon>Bacteria</taxon>
        <taxon>Bacillati</taxon>
        <taxon>Bacillota</taxon>
        <taxon>Bacilli</taxon>
        <taxon>Bacillales</taxon>
        <taxon>Bacillaceae</taxon>
        <taxon>Heyndrickxia</taxon>
    </lineage>
</organism>
<evidence type="ECO:0000313" key="2">
    <source>
        <dbReference type="Proteomes" id="UP000030588"/>
    </source>
</evidence>
<evidence type="ECO:0000313" key="1">
    <source>
        <dbReference type="EMBL" id="KHD84476.1"/>
    </source>
</evidence>
<dbReference type="AlphaFoldDB" id="A0A0A6VA85"/>
<name>A0A0A6VA85_9BACI</name>